<dbReference type="InterPro" id="IPR023058">
    <property type="entry name" value="PPIase_PpiC_CS"/>
</dbReference>
<dbReference type="InterPro" id="IPR046357">
    <property type="entry name" value="PPIase_dom_sf"/>
</dbReference>
<dbReference type="InterPro" id="IPR050245">
    <property type="entry name" value="PrsA_foldase"/>
</dbReference>
<dbReference type="OrthoDB" id="14196at2"/>
<feature type="chain" id="PRO_5022011507" description="Parvulin-like PPIase" evidence="10">
    <location>
        <begin position="25"/>
        <end position="290"/>
    </location>
</feature>
<gene>
    <name evidence="12" type="ORF">FKG95_24785</name>
</gene>
<keyword evidence="5 8" id="KW-0697">Rotamase</keyword>
<dbReference type="PANTHER" id="PTHR47245">
    <property type="entry name" value="PEPTIDYLPROLYL ISOMERASE"/>
    <property type="match status" value="1"/>
</dbReference>
<comment type="caution">
    <text evidence="12">The sequence shown here is derived from an EMBL/GenBank/DDBJ whole genome shotgun (WGS) entry which is preliminary data.</text>
</comment>
<keyword evidence="13" id="KW-1185">Reference proteome</keyword>
<dbReference type="PANTHER" id="PTHR47245:SF2">
    <property type="entry name" value="PEPTIDYL-PROLYL CIS-TRANS ISOMERASE HP_0175-RELATED"/>
    <property type="match status" value="1"/>
</dbReference>
<evidence type="ECO:0000256" key="3">
    <source>
        <dbReference type="ARBA" id="ARBA00013194"/>
    </source>
</evidence>
<dbReference type="AlphaFoldDB" id="A0A545T7P4"/>
<keyword evidence="8 12" id="KW-0413">Isomerase</keyword>
<evidence type="ECO:0000259" key="11">
    <source>
        <dbReference type="PROSITE" id="PS50198"/>
    </source>
</evidence>
<comment type="catalytic activity">
    <reaction evidence="1">
        <text>[protein]-peptidylproline (omega=180) = [protein]-peptidylproline (omega=0)</text>
        <dbReference type="Rhea" id="RHEA:16237"/>
        <dbReference type="Rhea" id="RHEA-COMP:10747"/>
        <dbReference type="Rhea" id="RHEA-COMP:10748"/>
        <dbReference type="ChEBI" id="CHEBI:83833"/>
        <dbReference type="ChEBI" id="CHEBI:83834"/>
        <dbReference type="EC" id="5.2.1.8"/>
    </reaction>
</comment>
<comment type="similarity">
    <text evidence="2">Belongs to the PpiC/parvulin rotamase family.</text>
</comment>
<evidence type="ECO:0000256" key="7">
    <source>
        <dbReference type="ARBA" id="ARBA00031484"/>
    </source>
</evidence>
<dbReference type="EMBL" id="VHSH01000011">
    <property type="protein sequence ID" value="TQV73239.1"/>
    <property type="molecule type" value="Genomic_DNA"/>
</dbReference>
<reference evidence="12 13" key="1">
    <citation type="submission" date="2019-06" db="EMBL/GenBank/DDBJ databases">
        <title>Whole genome sequence for Rhodospirillaceae sp. R148.</title>
        <authorList>
            <person name="Wang G."/>
        </authorList>
    </citation>
    <scope>NUCLEOTIDE SEQUENCE [LARGE SCALE GENOMIC DNA]</scope>
    <source>
        <strain evidence="12 13">R148</strain>
    </source>
</reference>
<accession>A0A545T7P4</accession>
<feature type="region of interest" description="Disordered" evidence="9">
    <location>
        <begin position="270"/>
        <end position="290"/>
    </location>
</feature>
<proteinExistence type="inferred from homology"/>
<evidence type="ECO:0000313" key="13">
    <source>
        <dbReference type="Proteomes" id="UP000315252"/>
    </source>
</evidence>
<dbReference type="RefSeq" id="WP_142899139.1">
    <property type="nucleotide sequence ID" value="NZ_ML660062.1"/>
</dbReference>
<feature type="domain" description="PpiC" evidence="11">
    <location>
        <begin position="138"/>
        <end position="228"/>
    </location>
</feature>
<dbReference type="Gene3D" id="3.10.50.40">
    <property type="match status" value="1"/>
</dbReference>
<name>A0A545T7P4_9PROT</name>
<evidence type="ECO:0000256" key="8">
    <source>
        <dbReference type="PROSITE-ProRule" id="PRU00278"/>
    </source>
</evidence>
<dbReference type="InterPro" id="IPR000297">
    <property type="entry name" value="PPIase_PpiC"/>
</dbReference>
<evidence type="ECO:0000256" key="1">
    <source>
        <dbReference type="ARBA" id="ARBA00000971"/>
    </source>
</evidence>
<dbReference type="PROSITE" id="PS50198">
    <property type="entry name" value="PPIC_PPIASE_2"/>
    <property type="match status" value="1"/>
</dbReference>
<dbReference type="SUPFAM" id="SSF54534">
    <property type="entry name" value="FKBP-like"/>
    <property type="match status" value="1"/>
</dbReference>
<keyword evidence="10" id="KW-0732">Signal</keyword>
<feature type="signal peptide" evidence="10">
    <location>
        <begin position="1"/>
        <end position="24"/>
    </location>
</feature>
<evidence type="ECO:0000256" key="2">
    <source>
        <dbReference type="ARBA" id="ARBA00007656"/>
    </source>
</evidence>
<organism evidence="12 13">
    <name type="scientific">Denitrobaculum tricleocarpae</name>
    <dbReference type="NCBI Taxonomy" id="2591009"/>
    <lineage>
        <taxon>Bacteria</taxon>
        <taxon>Pseudomonadati</taxon>
        <taxon>Pseudomonadota</taxon>
        <taxon>Alphaproteobacteria</taxon>
        <taxon>Rhodospirillales</taxon>
        <taxon>Rhodospirillaceae</taxon>
        <taxon>Denitrobaculum</taxon>
    </lineage>
</organism>
<dbReference type="Pfam" id="PF13616">
    <property type="entry name" value="Rotamase_3"/>
    <property type="match status" value="1"/>
</dbReference>
<sequence length="290" mass="31417">MRIKHLLVPAFCALSVAFAPPVQAQDSAAEDPVVARVGGEDILQSEVLALAQTLPPQQQAQIALIFPQLVEQVIDLKLVGDAGRAAGLAEDEEVVQRVKESEDRIISQTYIVREIEAQVTDEKLQAEYDKFVQENPASKEVRARHILVEEEEQAKALITELDGGADFAALAGEHSTGPSGAQGGDLGYFGEGQMVPEFSEAAFAMEVGQHSATPVQTQFGWHIIKVEDSRLAEQPSFEEMEENLRSELSRGVYLEMIAKLRENADIEIVTPEAAEPAEGDEAPAGEGTSQ</sequence>
<dbReference type="PROSITE" id="PS01096">
    <property type="entry name" value="PPIC_PPIASE_1"/>
    <property type="match status" value="1"/>
</dbReference>
<evidence type="ECO:0000256" key="9">
    <source>
        <dbReference type="SAM" id="MobiDB-lite"/>
    </source>
</evidence>
<evidence type="ECO:0000256" key="6">
    <source>
        <dbReference type="ARBA" id="ARBA00030642"/>
    </source>
</evidence>
<evidence type="ECO:0000313" key="12">
    <source>
        <dbReference type="EMBL" id="TQV73239.1"/>
    </source>
</evidence>
<evidence type="ECO:0000256" key="5">
    <source>
        <dbReference type="ARBA" id="ARBA00023110"/>
    </source>
</evidence>
<dbReference type="Proteomes" id="UP000315252">
    <property type="component" value="Unassembled WGS sequence"/>
</dbReference>
<dbReference type="EC" id="5.2.1.8" evidence="3"/>
<evidence type="ECO:0000256" key="4">
    <source>
        <dbReference type="ARBA" id="ARBA00018370"/>
    </source>
</evidence>
<dbReference type="GO" id="GO:0003755">
    <property type="term" value="F:peptidyl-prolyl cis-trans isomerase activity"/>
    <property type="evidence" value="ECO:0007669"/>
    <property type="project" value="UniProtKB-KW"/>
</dbReference>
<evidence type="ECO:0000256" key="10">
    <source>
        <dbReference type="SAM" id="SignalP"/>
    </source>
</evidence>
<protein>
    <recommendedName>
        <fullName evidence="4">Parvulin-like PPIase</fullName>
        <ecNumber evidence="3">5.2.1.8</ecNumber>
    </recommendedName>
    <alternativeName>
        <fullName evidence="6">Peptidyl-prolyl cis-trans isomerase plp</fullName>
    </alternativeName>
    <alternativeName>
        <fullName evidence="7">Rotamase plp</fullName>
    </alternativeName>
</protein>